<evidence type="ECO:0000313" key="5">
    <source>
        <dbReference type="EMBL" id="MFI0793498.1"/>
    </source>
</evidence>
<dbReference type="Pfam" id="PF01597">
    <property type="entry name" value="GCV_H"/>
    <property type="match status" value="1"/>
</dbReference>
<evidence type="ECO:0000256" key="1">
    <source>
        <dbReference type="ARBA" id="ARBA00009249"/>
    </source>
</evidence>
<comment type="similarity">
    <text evidence="1 3">Belongs to the GcvH family.</text>
</comment>
<dbReference type="Gene3D" id="2.40.50.100">
    <property type="match status" value="1"/>
</dbReference>
<comment type="cofactor">
    <cofactor evidence="3">
        <name>(R)-lipoate</name>
        <dbReference type="ChEBI" id="CHEBI:83088"/>
    </cofactor>
    <text evidence="3">Binds 1 lipoyl cofactor covalently.</text>
</comment>
<keyword evidence="2 3" id="KW-0450">Lipoyl</keyword>
<comment type="function">
    <text evidence="3">The glycine cleavage system catalyzes the degradation of glycine. The H protein shuttles the methylamine group of glycine from the P protein to the T protein.</text>
</comment>
<dbReference type="NCBIfam" id="NF002270">
    <property type="entry name" value="PRK01202.1"/>
    <property type="match status" value="1"/>
</dbReference>
<dbReference type="InterPro" id="IPR033753">
    <property type="entry name" value="GCV_H/Fam206"/>
</dbReference>
<feature type="domain" description="Lipoyl-binding" evidence="4">
    <location>
        <begin position="22"/>
        <end position="104"/>
    </location>
</feature>
<keyword evidence="6" id="KW-1185">Reference proteome</keyword>
<dbReference type="InterPro" id="IPR011053">
    <property type="entry name" value="Single_hybrid_motif"/>
</dbReference>
<dbReference type="RefSeq" id="WP_396678980.1">
    <property type="nucleotide sequence ID" value="NZ_JBIRPU010000006.1"/>
</dbReference>
<name>A0ABW7SIJ6_9ACTN</name>
<dbReference type="InterPro" id="IPR002930">
    <property type="entry name" value="GCV_H"/>
</dbReference>
<dbReference type="PROSITE" id="PS00189">
    <property type="entry name" value="LIPOYL"/>
    <property type="match status" value="1"/>
</dbReference>
<dbReference type="CDD" id="cd06848">
    <property type="entry name" value="GCS_H"/>
    <property type="match status" value="1"/>
</dbReference>
<comment type="caution">
    <text evidence="5">The sequence shown here is derived from an EMBL/GenBank/DDBJ whole genome shotgun (WGS) entry which is preliminary data.</text>
</comment>
<dbReference type="EMBL" id="JBIRPU010000006">
    <property type="protein sequence ID" value="MFI0793498.1"/>
    <property type="molecule type" value="Genomic_DNA"/>
</dbReference>
<dbReference type="HAMAP" id="MF_00272">
    <property type="entry name" value="GcvH"/>
    <property type="match status" value="1"/>
</dbReference>
<proteinExistence type="inferred from homology"/>
<dbReference type="SUPFAM" id="SSF51230">
    <property type="entry name" value="Single hybrid motif"/>
    <property type="match status" value="1"/>
</dbReference>
<dbReference type="InterPro" id="IPR000089">
    <property type="entry name" value="Biotin_lipoyl"/>
</dbReference>
<dbReference type="Proteomes" id="UP001611075">
    <property type="component" value="Unassembled WGS sequence"/>
</dbReference>
<evidence type="ECO:0000256" key="2">
    <source>
        <dbReference type="ARBA" id="ARBA00022823"/>
    </source>
</evidence>
<dbReference type="InterPro" id="IPR017453">
    <property type="entry name" value="GCV_H_sub"/>
</dbReference>
<accession>A0ABW7SIJ6</accession>
<evidence type="ECO:0000256" key="3">
    <source>
        <dbReference type="HAMAP-Rule" id="MF_00272"/>
    </source>
</evidence>
<feature type="modified residue" description="N6-lipoyllysine" evidence="3">
    <location>
        <position position="63"/>
    </location>
</feature>
<dbReference type="InterPro" id="IPR003016">
    <property type="entry name" value="2-oxoA_DH_lipoyl-BS"/>
</dbReference>
<dbReference type="PROSITE" id="PS50968">
    <property type="entry name" value="BIOTINYL_LIPOYL"/>
    <property type="match status" value="1"/>
</dbReference>
<evidence type="ECO:0000259" key="4">
    <source>
        <dbReference type="PROSITE" id="PS50968"/>
    </source>
</evidence>
<comment type="subunit">
    <text evidence="3">The glycine cleavage system is composed of four proteins: P, T, L and H.</text>
</comment>
<reference evidence="5 6" key="1">
    <citation type="submission" date="2024-10" db="EMBL/GenBank/DDBJ databases">
        <title>The Natural Products Discovery Center: Release of the First 8490 Sequenced Strains for Exploring Actinobacteria Biosynthetic Diversity.</title>
        <authorList>
            <person name="Kalkreuter E."/>
            <person name="Kautsar S.A."/>
            <person name="Yang D."/>
            <person name="Bader C.D."/>
            <person name="Teijaro C.N."/>
            <person name="Fluegel L."/>
            <person name="Davis C.M."/>
            <person name="Simpson J.R."/>
            <person name="Lauterbach L."/>
            <person name="Steele A.D."/>
            <person name="Gui C."/>
            <person name="Meng S."/>
            <person name="Li G."/>
            <person name="Viehrig K."/>
            <person name="Ye F."/>
            <person name="Su P."/>
            <person name="Kiefer A.F."/>
            <person name="Nichols A."/>
            <person name="Cepeda A.J."/>
            <person name="Yan W."/>
            <person name="Fan B."/>
            <person name="Jiang Y."/>
            <person name="Adhikari A."/>
            <person name="Zheng C.-J."/>
            <person name="Schuster L."/>
            <person name="Cowan T.M."/>
            <person name="Smanski M.J."/>
            <person name="Chevrette M.G."/>
            <person name="De Carvalho L.P.S."/>
            <person name="Shen B."/>
        </authorList>
    </citation>
    <scope>NUCLEOTIDE SEQUENCE [LARGE SCALE GENOMIC DNA]</scope>
    <source>
        <strain evidence="5 6">NPDC021253</strain>
    </source>
</reference>
<dbReference type="NCBIfam" id="TIGR00527">
    <property type="entry name" value="gcvH"/>
    <property type="match status" value="1"/>
</dbReference>
<sequence length="125" mass="13483">MDVPARLRYSANHEWVDDNVEQASVGITAFAASALGDVVYVELPDPGAHLVAGEVCGEVESTKSVAELYMPVTGRILATNEAVVADPSLIGSDPYGDGWLFRLRVTDPPALMTADEYRTYLTESH</sequence>
<evidence type="ECO:0000313" key="6">
    <source>
        <dbReference type="Proteomes" id="UP001611075"/>
    </source>
</evidence>
<organism evidence="5 6">
    <name type="scientific">Micromonospora rubida</name>
    <dbReference type="NCBI Taxonomy" id="2697657"/>
    <lineage>
        <taxon>Bacteria</taxon>
        <taxon>Bacillati</taxon>
        <taxon>Actinomycetota</taxon>
        <taxon>Actinomycetes</taxon>
        <taxon>Micromonosporales</taxon>
        <taxon>Micromonosporaceae</taxon>
        <taxon>Micromonospora</taxon>
    </lineage>
</organism>
<dbReference type="PANTHER" id="PTHR11715">
    <property type="entry name" value="GLYCINE CLEAVAGE SYSTEM H PROTEIN"/>
    <property type="match status" value="1"/>
</dbReference>
<protein>
    <recommendedName>
        <fullName evidence="3">Glycine cleavage system H protein</fullName>
    </recommendedName>
</protein>
<dbReference type="PANTHER" id="PTHR11715:SF3">
    <property type="entry name" value="GLYCINE CLEAVAGE SYSTEM H PROTEIN-RELATED"/>
    <property type="match status" value="1"/>
</dbReference>
<gene>
    <name evidence="3 5" type="primary">gcvH</name>
    <name evidence="5" type="ORF">ACH4OY_12510</name>
</gene>